<keyword evidence="3" id="KW-1185">Reference proteome</keyword>
<dbReference type="InterPro" id="IPR013324">
    <property type="entry name" value="RNA_pol_sigma_r3/r4-like"/>
</dbReference>
<dbReference type="Gene3D" id="1.10.10.60">
    <property type="entry name" value="Homeodomain-like"/>
    <property type="match status" value="1"/>
</dbReference>
<dbReference type="CDD" id="cd06171">
    <property type="entry name" value="Sigma70_r4"/>
    <property type="match status" value="1"/>
</dbReference>
<organism evidence="2 3">
    <name type="scientific">Gallibacter intestinalis</name>
    <dbReference type="NCBI Taxonomy" id="2779356"/>
    <lineage>
        <taxon>Bacteria</taxon>
        <taxon>Bacillati</taxon>
        <taxon>Bacillota</taxon>
        <taxon>Clostridia</taxon>
        <taxon>Eubacteriales</taxon>
        <taxon>Eubacteriaceae</taxon>
        <taxon>Gallibacter</taxon>
    </lineage>
</organism>
<reference evidence="2 3" key="1">
    <citation type="submission" date="2020-10" db="EMBL/GenBank/DDBJ databases">
        <title>ChiBAC.</title>
        <authorList>
            <person name="Zenner C."/>
            <person name="Hitch T.C.A."/>
            <person name="Clavel T."/>
        </authorList>
    </citation>
    <scope>NUCLEOTIDE SEQUENCE [LARGE SCALE GENOMIC DNA]</scope>
    <source>
        <strain evidence="2 3">DSM 108706</strain>
    </source>
</reference>
<dbReference type="Proteomes" id="UP001516588">
    <property type="component" value="Unassembled WGS sequence"/>
</dbReference>
<proteinExistence type="predicted"/>
<sequence>MNKITKRDCEQLRALKKEYRHLNDEYIDAICFPKEKVADTAKDYKTGHPHTIITEGYGNSKFPAIREKMSRKQREIKKRIYDIETFLDGINDSEMRTIMRMRYYDGLTQEEIAEKLGYSRSGIEKKIYRFWKKCSRSSKSDMI</sequence>
<evidence type="ECO:0000313" key="3">
    <source>
        <dbReference type="Proteomes" id="UP001516588"/>
    </source>
</evidence>
<name>A0ABR9QY65_9FIRM</name>
<evidence type="ECO:0000259" key="1">
    <source>
        <dbReference type="Pfam" id="PF08281"/>
    </source>
</evidence>
<accession>A0ABR9QY65</accession>
<dbReference type="RefSeq" id="WP_226385474.1">
    <property type="nucleotide sequence ID" value="NZ_JADCKA010000009.1"/>
</dbReference>
<dbReference type="EMBL" id="JADCKA010000009">
    <property type="protein sequence ID" value="MBE5035826.1"/>
    <property type="molecule type" value="Genomic_DNA"/>
</dbReference>
<evidence type="ECO:0000313" key="2">
    <source>
        <dbReference type="EMBL" id="MBE5035826.1"/>
    </source>
</evidence>
<dbReference type="Pfam" id="PF08281">
    <property type="entry name" value="Sigma70_r4_2"/>
    <property type="match status" value="1"/>
</dbReference>
<gene>
    <name evidence="2" type="ORF">INF20_06005</name>
</gene>
<comment type="caution">
    <text evidence="2">The sequence shown here is derived from an EMBL/GenBank/DDBJ whole genome shotgun (WGS) entry which is preliminary data.</text>
</comment>
<dbReference type="InterPro" id="IPR013249">
    <property type="entry name" value="RNA_pol_sigma70_r4_t2"/>
</dbReference>
<dbReference type="SUPFAM" id="SSF88659">
    <property type="entry name" value="Sigma3 and sigma4 domains of RNA polymerase sigma factors"/>
    <property type="match status" value="1"/>
</dbReference>
<feature type="domain" description="RNA polymerase sigma factor 70 region 4 type 2" evidence="1">
    <location>
        <begin position="95"/>
        <end position="133"/>
    </location>
</feature>
<protein>
    <submittedName>
        <fullName evidence="2">DUF1492 domain-containing protein</fullName>
    </submittedName>
</protein>